<dbReference type="Proteomes" id="UP000183760">
    <property type="component" value="Unassembled WGS sequence"/>
</dbReference>
<evidence type="ECO:0000313" key="2">
    <source>
        <dbReference type="Proteomes" id="UP000183760"/>
    </source>
</evidence>
<proteinExistence type="predicted"/>
<sequence length="52" mass="6137">MWPSRRVHENTSDVSMRLTSGRLVKDRMVSRRRCAVSRHTTWTTKSVVPPRQ</sequence>
<keyword evidence="2" id="KW-1185">Reference proteome</keyword>
<accession>A0ABY1BVH6</accession>
<protein>
    <submittedName>
        <fullName evidence="1">Uncharacterized protein</fullName>
    </submittedName>
</protein>
<comment type="caution">
    <text evidence="1">The sequence shown here is derived from an EMBL/GenBank/DDBJ whole genome shotgun (WGS) entry which is preliminary data.</text>
</comment>
<gene>
    <name evidence="1" type="ORF">SAMN05443572_101162</name>
</gene>
<reference evidence="1 2" key="1">
    <citation type="submission" date="2016-10" db="EMBL/GenBank/DDBJ databases">
        <authorList>
            <person name="Varghese N."/>
            <person name="Submissions S."/>
        </authorList>
    </citation>
    <scope>NUCLEOTIDE SEQUENCE [LARGE SCALE GENOMIC DNA]</scope>
    <source>
        <strain evidence="1 2">DSM 16525</strain>
    </source>
</reference>
<evidence type="ECO:0000313" key="1">
    <source>
        <dbReference type="EMBL" id="SES79042.1"/>
    </source>
</evidence>
<name>A0ABY1BVH6_MYXFU</name>
<organism evidence="1 2">
    <name type="scientific">Myxococcus fulvus</name>
    <dbReference type="NCBI Taxonomy" id="33"/>
    <lineage>
        <taxon>Bacteria</taxon>
        <taxon>Pseudomonadati</taxon>
        <taxon>Myxococcota</taxon>
        <taxon>Myxococcia</taxon>
        <taxon>Myxococcales</taxon>
        <taxon>Cystobacterineae</taxon>
        <taxon>Myxococcaceae</taxon>
        <taxon>Myxococcus</taxon>
    </lineage>
</organism>
<dbReference type="EMBL" id="FOIB01000001">
    <property type="protein sequence ID" value="SES79042.1"/>
    <property type="molecule type" value="Genomic_DNA"/>
</dbReference>